<evidence type="ECO:0000313" key="12">
    <source>
        <dbReference type="Proteomes" id="UP000220133"/>
    </source>
</evidence>
<keyword evidence="3 9" id="KW-0812">Transmembrane</keyword>
<feature type="transmembrane region" description="Helical" evidence="9">
    <location>
        <begin position="181"/>
        <end position="201"/>
    </location>
</feature>
<dbReference type="KEGG" id="cbae:COR50_14500"/>
<dbReference type="InterPro" id="IPR050448">
    <property type="entry name" value="OpgB/LTA_synthase_biosynth"/>
</dbReference>
<accession>A0A291QWG5</accession>
<gene>
    <name evidence="11" type="ORF">COR50_14500</name>
</gene>
<dbReference type="GO" id="GO:0005886">
    <property type="term" value="C:plasma membrane"/>
    <property type="evidence" value="ECO:0007669"/>
    <property type="project" value="UniProtKB-SubCell"/>
</dbReference>
<organism evidence="11 12">
    <name type="scientific">Chitinophaga caeni</name>
    <dbReference type="NCBI Taxonomy" id="2029983"/>
    <lineage>
        <taxon>Bacteria</taxon>
        <taxon>Pseudomonadati</taxon>
        <taxon>Bacteroidota</taxon>
        <taxon>Chitinophagia</taxon>
        <taxon>Chitinophagales</taxon>
        <taxon>Chitinophagaceae</taxon>
        <taxon>Chitinophaga</taxon>
    </lineage>
</organism>
<dbReference type="EMBL" id="CP023777">
    <property type="protein sequence ID" value="ATL48277.1"/>
    <property type="molecule type" value="Genomic_DNA"/>
</dbReference>
<feature type="domain" description="Sulfatase N-terminal" evidence="10">
    <location>
        <begin position="279"/>
        <end position="560"/>
    </location>
</feature>
<evidence type="ECO:0000256" key="6">
    <source>
        <dbReference type="PIRSR" id="PIRSR005091-1"/>
    </source>
</evidence>
<comment type="subcellular location">
    <subcellularLocation>
        <location evidence="1">Cell membrane</location>
        <topology evidence="1">Multi-pass membrane protein</topology>
    </subcellularLocation>
</comment>
<dbReference type="CDD" id="cd16015">
    <property type="entry name" value="LTA_synthase"/>
    <property type="match status" value="1"/>
</dbReference>
<feature type="transmembrane region" description="Helical" evidence="9">
    <location>
        <begin position="87"/>
        <end position="106"/>
    </location>
</feature>
<evidence type="ECO:0000256" key="3">
    <source>
        <dbReference type="ARBA" id="ARBA00022692"/>
    </source>
</evidence>
<reference evidence="11 12" key="1">
    <citation type="submission" date="2017-10" db="EMBL/GenBank/DDBJ databases">
        <title>Paenichitinophaga pekingensis gen. nov., sp. nov., isolated from activated sludge.</title>
        <authorList>
            <person name="Jin D."/>
            <person name="Kong X."/>
            <person name="Deng Y."/>
            <person name="Bai Z."/>
        </authorList>
    </citation>
    <scope>NUCLEOTIDE SEQUENCE [LARGE SCALE GENOMIC DNA]</scope>
    <source>
        <strain evidence="11 12">13</strain>
    </source>
</reference>
<proteinExistence type="predicted"/>
<dbReference type="SUPFAM" id="SSF53649">
    <property type="entry name" value="Alkaline phosphatase-like"/>
    <property type="match status" value="1"/>
</dbReference>
<dbReference type="OrthoDB" id="9777768at2"/>
<feature type="binding site" evidence="8">
    <location>
        <position position="287"/>
    </location>
    <ligand>
        <name>Mn(2+)</name>
        <dbReference type="ChEBI" id="CHEBI:29035"/>
    </ligand>
</feature>
<keyword evidence="5 9" id="KW-0472">Membrane</keyword>
<dbReference type="PANTHER" id="PTHR47371">
    <property type="entry name" value="LIPOTEICHOIC ACID SYNTHASE"/>
    <property type="match status" value="1"/>
</dbReference>
<dbReference type="PANTHER" id="PTHR47371:SF3">
    <property type="entry name" value="PHOSPHOGLYCEROL TRANSFERASE I"/>
    <property type="match status" value="1"/>
</dbReference>
<evidence type="ECO:0000256" key="5">
    <source>
        <dbReference type="ARBA" id="ARBA00023136"/>
    </source>
</evidence>
<feature type="transmembrane region" description="Helical" evidence="9">
    <location>
        <begin position="54"/>
        <end position="75"/>
    </location>
</feature>
<dbReference type="GO" id="GO:0046872">
    <property type="term" value="F:metal ion binding"/>
    <property type="evidence" value="ECO:0007669"/>
    <property type="project" value="UniProtKB-KW"/>
</dbReference>
<keyword evidence="2" id="KW-1003">Cell membrane</keyword>
<feature type="binding site" evidence="8">
    <location>
        <position position="327"/>
    </location>
    <ligand>
        <name>Mn(2+)</name>
        <dbReference type="ChEBI" id="CHEBI:29035"/>
    </ligand>
</feature>
<evidence type="ECO:0000256" key="2">
    <source>
        <dbReference type="ARBA" id="ARBA00022475"/>
    </source>
</evidence>
<dbReference type="InterPro" id="IPR012160">
    <property type="entry name" value="LtaS-like"/>
</dbReference>
<protein>
    <submittedName>
        <fullName evidence="11">Sulfatase</fullName>
    </submittedName>
</protein>
<dbReference type="InterPro" id="IPR000917">
    <property type="entry name" value="Sulfatase_N"/>
</dbReference>
<feature type="transmembrane region" description="Helical" evidence="9">
    <location>
        <begin position="12"/>
        <end position="34"/>
    </location>
</feature>
<evidence type="ECO:0000256" key="9">
    <source>
        <dbReference type="SAM" id="Phobius"/>
    </source>
</evidence>
<evidence type="ECO:0000256" key="4">
    <source>
        <dbReference type="ARBA" id="ARBA00022989"/>
    </source>
</evidence>
<feature type="active site" evidence="6">
    <location>
        <position position="327"/>
    </location>
</feature>
<evidence type="ECO:0000256" key="7">
    <source>
        <dbReference type="PIRSR" id="PIRSR005091-2"/>
    </source>
</evidence>
<dbReference type="RefSeq" id="WP_098194651.1">
    <property type="nucleotide sequence ID" value="NZ_CP023777.1"/>
</dbReference>
<dbReference type="Gene3D" id="3.30.1120.80">
    <property type="match status" value="1"/>
</dbReference>
<dbReference type="Pfam" id="PF00884">
    <property type="entry name" value="Sulfatase"/>
    <property type="match status" value="1"/>
</dbReference>
<keyword evidence="4 9" id="KW-1133">Transmembrane helix</keyword>
<keyword evidence="7" id="KW-0464">Manganese</keyword>
<dbReference type="AlphaFoldDB" id="A0A291QWG5"/>
<evidence type="ECO:0000256" key="8">
    <source>
        <dbReference type="PIRSR" id="PIRSR005091-3"/>
    </source>
</evidence>
<sequence>MKSLLRSNTFKILTRFIIYFLLVSFLIRAGLLLISLPKIDLSFLGVVKIFLTGAMFDFGVALFFSIPYTVYLLLLPTKWSNSLFNKIVTYSGFFLVILITMFSFFAEITFWDEFQSRFNFIAVDYLVYTYEVIHNINESYPLPLLIGGMIILSMLVVYIFIKRSYFKESFNGDLGFGKKALMFLVTISISLVYIFSVNNSFAESGKNRFADELSKAGIYSFFAAFKNNELNFDKFYRLIDNQEAFKIVRNELADSNTTFVDTENSIRRHIQSNGTELHPNVIMITIESFSAGFMSHYGNRENITPVMDSLWEHSLRFNNLYATGTRTVRGMEALTLSVPPTPGNSIVRRPRNGHLSTVGSIFKSKGYETHFFYGGDGYFDNMNQYFGSNGYSVTDRGRNLTSWDNFDAPRYIIPDSAVQFENAWGICDEDLYKAVERGADSSYSQSKPFYFFVMTTSNHRPYTYPPGRIDIPSGSGRKGAVRYTDYAIGKFLQDISKKPWFQNTIVILVADHCASSAGKDVIDVAKYHIPAMVVNSGIAPLSIDKLCSQIDIYPTLFSLLHWSYESNIYGKDVLSPGYQERAFLGTYQTLGYLKRDSLVLLAPQQNVDSYLYDYNTNQQKEYKPSPALIQEAIANYQTAYFLYKNGGLKSNI</sequence>
<evidence type="ECO:0000256" key="1">
    <source>
        <dbReference type="ARBA" id="ARBA00004651"/>
    </source>
</evidence>
<evidence type="ECO:0000259" key="10">
    <source>
        <dbReference type="Pfam" id="PF00884"/>
    </source>
</evidence>
<dbReference type="InterPro" id="IPR017850">
    <property type="entry name" value="Alkaline_phosphatase_core_sf"/>
</dbReference>
<feature type="binding site" evidence="8">
    <location>
        <position position="511"/>
    </location>
    <ligand>
        <name>Mn(2+)</name>
        <dbReference type="ChEBI" id="CHEBI:29035"/>
    </ligand>
</feature>
<dbReference type="Proteomes" id="UP000220133">
    <property type="component" value="Chromosome"/>
</dbReference>
<feature type="transmembrane region" description="Helical" evidence="9">
    <location>
        <begin position="140"/>
        <end position="161"/>
    </location>
</feature>
<feature type="binding site" evidence="8">
    <location>
        <position position="512"/>
    </location>
    <ligand>
        <name>Mn(2+)</name>
        <dbReference type="ChEBI" id="CHEBI:29035"/>
    </ligand>
</feature>
<keyword evidence="7" id="KW-0479">Metal-binding</keyword>
<keyword evidence="12" id="KW-1185">Reference proteome</keyword>
<dbReference type="PIRSF" id="PIRSF005091">
    <property type="entry name" value="Mmb_sulf_HI1246"/>
    <property type="match status" value="1"/>
</dbReference>
<dbReference type="Gene3D" id="3.40.720.10">
    <property type="entry name" value="Alkaline Phosphatase, subunit A"/>
    <property type="match status" value="1"/>
</dbReference>
<evidence type="ECO:0000313" key="11">
    <source>
        <dbReference type="EMBL" id="ATL48277.1"/>
    </source>
</evidence>
<feature type="binding site" evidence="7">
    <location>
        <position position="459"/>
    </location>
    <ligand>
        <name>substrate</name>
    </ligand>
</feature>
<name>A0A291QWG5_9BACT</name>